<dbReference type="AlphaFoldDB" id="A0A927RKS7"/>
<keyword evidence="8" id="KW-1185">Reference proteome</keyword>
<evidence type="ECO:0000259" key="6">
    <source>
        <dbReference type="Pfam" id="PF08386"/>
    </source>
</evidence>
<dbReference type="GO" id="GO:0016787">
    <property type="term" value="F:hydrolase activity"/>
    <property type="evidence" value="ECO:0007669"/>
    <property type="project" value="UniProtKB-KW"/>
</dbReference>
<feature type="chain" id="PRO_5037818223" evidence="5">
    <location>
        <begin position="32"/>
        <end position="566"/>
    </location>
</feature>
<dbReference type="RefSeq" id="WP_192751059.1">
    <property type="nucleotide sequence ID" value="NZ_BAABJL010000151.1"/>
</dbReference>
<feature type="compositionally biased region" description="Low complexity" evidence="4">
    <location>
        <begin position="34"/>
        <end position="57"/>
    </location>
</feature>
<evidence type="ECO:0000256" key="5">
    <source>
        <dbReference type="SAM" id="SignalP"/>
    </source>
</evidence>
<dbReference type="InterPro" id="IPR051601">
    <property type="entry name" value="Serine_prot/Carboxylest_S33"/>
</dbReference>
<dbReference type="Pfam" id="PF08386">
    <property type="entry name" value="Abhydrolase_4"/>
    <property type="match status" value="1"/>
</dbReference>
<comment type="similarity">
    <text evidence="1">Belongs to the peptidase S33 family.</text>
</comment>
<reference evidence="7" key="1">
    <citation type="submission" date="2020-10" db="EMBL/GenBank/DDBJ databases">
        <title>Sequencing the genomes of 1000 actinobacteria strains.</title>
        <authorList>
            <person name="Klenk H.-P."/>
        </authorList>
    </citation>
    <scope>NUCLEOTIDE SEQUENCE</scope>
    <source>
        <strain evidence="7">DSM 45354</strain>
    </source>
</reference>
<accession>A0A927RKS7</accession>
<evidence type="ECO:0000256" key="1">
    <source>
        <dbReference type="ARBA" id="ARBA00010088"/>
    </source>
</evidence>
<evidence type="ECO:0000256" key="3">
    <source>
        <dbReference type="ARBA" id="ARBA00022801"/>
    </source>
</evidence>
<feature type="region of interest" description="Disordered" evidence="4">
    <location>
        <begin position="373"/>
        <end position="401"/>
    </location>
</feature>
<organism evidence="7 8">
    <name type="scientific">Actinopolymorpha pittospori</name>
    <dbReference type="NCBI Taxonomy" id="648752"/>
    <lineage>
        <taxon>Bacteria</taxon>
        <taxon>Bacillati</taxon>
        <taxon>Actinomycetota</taxon>
        <taxon>Actinomycetes</taxon>
        <taxon>Propionibacteriales</taxon>
        <taxon>Actinopolymorphaceae</taxon>
        <taxon>Actinopolymorpha</taxon>
    </lineage>
</organism>
<dbReference type="PANTHER" id="PTHR43248">
    <property type="entry name" value="2-SUCCINYL-6-HYDROXY-2,4-CYCLOHEXADIENE-1-CARBOXYLATE SYNTHASE"/>
    <property type="match status" value="1"/>
</dbReference>
<dbReference type="InterPro" id="IPR029058">
    <property type="entry name" value="AB_hydrolase_fold"/>
</dbReference>
<feature type="signal peptide" evidence="5">
    <location>
        <begin position="1"/>
        <end position="31"/>
    </location>
</feature>
<evidence type="ECO:0000313" key="7">
    <source>
        <dbReference type="EMBL" id="MBE1607053.1"/>
    </source>
</evidence>
<comment type="caution">
    <text evidence="7">The sequence shown here is derived from an EMBL/GenBank/DDBJ whole genome shotgun (WGS) entry which is preliminary data.</text>
</comment>
<proteinExistence type="inferred from homology"/>
<feature type="region of interest" description="Disordered" evidence="4">
    <location>
        <begin position="34"/>
        <end position="68"/>
    </location>
</feature>
<evidence type="ECO:0000256" key="4">
    <source>
        <dbReference type="SAM" id="MobiDB-lite"/>
    </source>
</evidence>
<keyword evidence="2 5" id="KW-0732">Signal</keyword>
<evidence type="ECO:0000256" key="2">
    <source>
        <dbReference type="ARBA" id="ARBA00022729"/>
    </source>
</evidence>
<protein>
    <submittedName>
        <fullName evidence="7">Pimeloyl-ACP methyl ester carboxylesterase</fullName>
    </submittedName>
</protein>
<evidence type="ECO:0000313" key="8">
    <source>
        <dbReference type="Proteomes" id="UP000638648"/>
    </source>
</evidence>
<keyword evidence="3" id="KW-0378">Hydrolase</keyword>
<dbReference type="PANTHER" id="PTHR43248:SF29">
    <property type="entry name" value="TRIPEPTIDYL AMINOPEPTIDASE"/>
    <property type="match status" value="1"/>
</dbReference>
<feature type="domain" description="Peptidase S33 tripeptidyl aminopeptidase-like C-terminal" evidence="6">
    <location>
        <begin position="443"/>
        <end position="538"/>
    </location>
</feature>
<dbReference type="Gene3D" id="3.40.50.1820">
    <property type="entry name" value="alpha/beta hydrolase"/>
    <property type="match status" value="1"/>
</dbReference>
<dbReference type="Proteomes" id="UP000638648">
    <property type="component" value="Unassembled WGS sequence"/>
</dbReference>
<name>A0A927RKS7_9ACTN</name>
<gene>
    <name evidence="7" type="ORF">HEB94_003901</name>
</gene>
<dbReference type="SUPFAM" id="SSF53474">
    <property type="entry name" value="alpha/beta-Hydrolases"/>
    <property type="match status" value="1"/>
</dbReference>
<dbReference type="EMBL" id="JADBEM010000001">
    <property type="protein sequence ID" value="MBE1607053.1"/>
    <property type="molecule type" value="Genomic_DNA"/>
</dbReference>
<sequence length="566" mass="60104">MHRRQVGRSGLVLGATAALAMSLLATPSANAAEARASTGHTSATGATTKTNTTANTASESQLEWGPCPTNPLVGPLPPPMECTTVTVPLDYTKPDGATIDIAVSRLAIGNPAKRRGVLLTNPGGPGGPGLSMPFDLLNLGMPANVLDRYDIIGFDPRGIGASAPVTCGLTLEQGYDSNIPPYASNNAEVAAQAEIAKGVAKQCFDHDTAGTLRHMSTANTARDMDMIRAALGEEKISYYGISYGTVLGSAYVSMFPDRTDRVVLDSNVGDSALDVDGFRQFGLGAEDRFPDFAKYAAARNGTYGLGRTPAAVRDNFFKLVARLDQEPVLGMNGKMFRLQVFSGLYSDQSFPLVAQLWQALAESDTAAVRKAMDKSTSPGLPPVGAQVGAKPGAKAATPNPYDNPTSAQLAIICNDTEWPSDVATYKRNTRIDRARYPIMGGSAANILPCAYWPAPLEKKVEITDDGPSNILLLQNLRDPATPYVGGLAMRDKLGDRARLVSVDEGGHGVYLFNDNPCALNVTTKFLVDGKRPANDRFCAATSASGLRLTKAQEERRSATLDRMRVN</sequence>
<dbReference type="InterPro" id="IPR013595">
    <property type="entry name" value="Pept_S33_TAP-like_C"/>
</dbReference>